<feature type="binding site" evidence="6">
    <location>
        <position position="109"/>
    </location>
    <ligand>
        <name>phosphoenolpyruvate</name>
        <dbReference type="ChEBI" id="CHEBI:58702"/>
    </ligand>
</feature>
<gene>
    <name evidence="8" type="ORF">MNEG_9260</name>
</gene>
<feature type="binding site" evidence="6">
    <location>
        <position position="141"/>
    </location>
    <ligand>
        <name>Mn(2+)</name>
        <dbReference type="ChEBI" id="CHEBI:29035"/>
    </ligand>
</feature>
<evidence type="ECO:0000256" key="1">
    <source>
        <dbReference type="ARBA" id="ARBA00004688"/>
    </source>
</evidence>
<evidence type="ECO:0000256" key="4">
    <source>
        <dbReference type="ARBA" id="ARBA00023141"/>
    </source>
</evidence>
<evidence type="ECO:0000256" key="7">
    <source>
        <dbReference type="RuleBase" id="RU363071"/>
    </source>
</evidence>
<dbReference type="Pfam" id="PF01474">
    <property type="entry name" value="DAHP_synth_2"/>
    <property type="match status" value="1"/>
</dbReference>
<keyword evidence="4 7" id="KW-0057">Aromatic amino acid biosynthesis</keyword>
<dbReference type="GO" id="GO:0003849">
    <property type="term" value="F:3-deoxy-7-phosphoheptulonate synthase activity"/>
    <property type="evidence" value="ECO:0007669"/>
    <property type="project" value="UniProtKB-EC"/>
</dbReference>
<dbReference type="InterPro" id="IPR002480">
    <property type="entry name" value="DAHP_synth_2"/>
</dbReference>
<dbReference type="GO" id="GO:0009423">
    <property type="term" value="P:chorismate biosynthetic process"/>
    <property type="evidence" value="ECO:0007669"/>
    <property type="project" value="UniProtKB-UniPathway"/>
</dbReference>
<keyword evidence="7" id="KW-0809">Transit peptide</keyword>
<comment type="similarity">
    <text evidence="2 7">Belongs to the class-II DAHP synthase family.</text>
</comment>
<keyword evidence="6" id="KW-0170">Cobalt</keyword>
<dbReference type="GeneID" id="25742135"/>
<dbReference type="UniPathway" id="UPA00053">
    <property type="reaction ID" value="UER00084"/>
</dbReference>
<keyword evidence="7" id="KW-0934">Plastid</keyword>
<dbReference type="PANTHER" id="PTHR21337">
    <property type="entry name" value="PHOSPHO-2-DEHYDRO-3-DEOXYHEPTONATE ALDOLASE 1, 2"/>
    <property type="match status" value="1"/>
</dbReference>
<keyword evidence="7" id="KW-0028">Amino-acid biosynthesis</keyword>
<dbReference type="RefSeq" id="XP_013897719.1">
    <property type="nucleotide sequence ID" value="XM_014042265.1"/>
</dbReference>
<reference evidence="8 9" key="1">
    <citation type="journal article" date="2013" name="BMC Genomics">
        <title>Reconstruction of the lipid metabolism for the microalga Monoraphidium neglectum from its genome sequence reveals characteristics suitable for biofuel production.</title>
        <authorList>
            <person name="Bogen C."/>
            <person name="Al-Dilaimi A."/>
            <person name="Albersmeier A."/>
            <person name="Wichmann J."/>
            <person name="Grundmann M."/>
            <person name="Rupp O."/>
            <person name="Lauersen K.J."/>
            <person name="Blifernez-Klassen O."/>
            <person name="Kalinowski J."/>
            <person name="Goesmann A."/>
            <person name="Mussgnug J.H."/>
            <person name="Kruse O."/>
        </authorList>
    </citation>
    <scope>NUCLEOTIDE SEQUENCE [LARGE SCALE GENOMIC DNA]</scope>
    <source>
        <strain evidence="8 9">SAG 48.87</strain>
    </source>
</reference>
<feature type="binding site" evidence="6">
    <location>
        <position position="182"/>
    </location>
    <ligand>
        <name>Mn(2+)</name>
        <dbReference type="ChEBI" id="CHEBI:29035"/>
    </ligand>
</feature>
<dbReference type="Gene3D" id="3.20.20.70">
    <property type="entry name" value="Aldolase class I"/>
    <property type="match status" value="1"/>
</dbReference>
<comment type="catalytic activity">
    <reaction evidence="5 7">
        <text>D-erythrose 4-phosphate + phosphoenolpyruvate + H2O = 7-phospho-2-dehydro-3-deoxy-D-arabino-heptonate + phosphate</text>
        <dbReference type="Rhea" id="RHEA:14717"/>
        <dbReference type="ChEBI" id="CHEBI:15377"/>
        <dbReference type="ChEBI" id="CHEBI:16897"/>
        <dbReference type="ChEBI" id="CHEBI:43474"/>
        <dbReference type="ChEBI" id="CHEBI:58394"/>
        <dbReference type="ChEBI" id="CHEBI:58702"/>
        <dbReference type="EC" id="2.5.1.54"/>
    </reaction>
</comment>
<keyword evidence="6" id="KW-0104">Cadmium</keyword>
<feature type="binding site" evidence="6">
    <location>
        <begin position="55"/>
        <end position="56"/>
    </location>
    <ligand>
        <name>phosphoenolpyruvate</name>
        <dbReference type="ChEBI" id="CHEBI:58702"/>
    </ligand>
</feature>
<dbReference type="EC" id="2.5.1.54" evidence="7"/>
<dbReference type="OrthoDB" id="2338at2759"/>
<dbReference type="AlphaFoldDB" id="A0A0D2M5G1"/>
<keyword evidence="3 7" id="KW-0808">Transferase</keyword>
<evidence type="ECO:0000256" key="5">
    <source>
        <dbReference type="ARBA" id="ARBA00047508"/>
    </source>
</evidence>
<dbReference type="SUPFAM" id="SSF51569">
    <property type="entry name" value="Aldolase"/>
    <property type="match status" value="1"/>
</dbReference>
<keyword evidence="7" id="KW-0150">Chloroplast</keyword>
<dbReference type="GO" id="GO:0008652">
    <property type="term" value="P:amino acid biosynthetic process"/>
    <property type="evidence" value="ECO:0007669"/>
    <property type="project" value="UniProtKB-KW"/>
</dbReference>
<feature type="binding site" evidence="6">
    <location>
        <position position="78"/>
    </location>
    <ligand>
        <name>phosphoenolpyruvate</name>
        <dbReference type="ChEBI" id="CHEBI:58702"/>
    </ligand>
</feature>
<comment type="cofactor">
    <cofactor evidence="6">
        <name>Mn(2+)</name>
        <dbReference type="ChEBI" id="CHEBI:29035"/>
    </cofactor>
    <cofactor evidence="6">
        <name>Co(2+)</name>
        <dbReference type="ChEBI" id="CHEBI:48828"/>
    </cofactor>
    <cofactor evidence="6">
        <name>Cd(2+)</name>
        <dbReference type="ChEBI" id="CHEBI:48775"/>
    </cofactor>
    <text evidence="6">Binds 1 divalent cation per subunit. The enzyme is active with manganese, cobalt or cadmium ions.</text>
</comment>
<dbReference type="PANTHER" id="PTHR21337:SF0">
    <property type="entry name" value="PHOSPHO-2-DEHYDRO-3-DEOXYHEPTONATE ALDOLASE"/>
    <property type="match status" value="1"/>
</dbReference>
<organism evidence="8 9">
    <name type="scientific">Monoraphidium neglectum</name>
    <dbReference type="NCBI Taxonomy" id="145388"/>
    <lineage>
        <taxon>Eukaryota</taxon>
        <taxon>Viridiplantae</taxon>
        <taxon>Chlorophyta</taxon>
        <taxon>core chlorophytes</taxon>
        <taxon>Chlorophyceae</taxon>
        <taxon>CS clade</taxon>
        <taxon>Sphaeropleales</taxon>
        <taxon>Selenastraceae</taxon>
        <taxon>Monoraphidium</taxon>
    </lineage>
</organism>
<comment type="subcellular location">
    <subcellularLocation>
        <location evidence="7">Plastid</location>
        <location evidence="7">Chloroplast</location>
    </subcellularLocation>
</comment>
<evidence type="ECO:0000256" key="3">
    <source>
        <dbReference type="ARBA" id="ARBA00022679"/>
    </source>
</evidence>
<dbReference type="GO" id="GO:0009073">
    <property type="term" value="P:aromatic amino acid family biosynthetic process"/>
    <property type="evidence" value="ECO:0007669"/>
    <property type="project" value="UniProtKB-KW"/>
</dbReference>
<dbReference type="EMBL" id="KK102093">
    <property type="protein sequence ID" value="KIY98699.1"/>
    <property type="molecule type" value="Genomic_DNA"/>
</dbReference>
<comment type="pathway">
    <text evidence="1 7">Metabolic intermediate biosynthesis; chorismate biosynthesis; chorismate from D-erythrose 4-phosphate and phosphoenolpyruvate: step 1/7.</text>
</comment>
<keyword evidence="6" id="KW-0464">Manganese</keyword>
<protein>
    <recommendedName>
        <fullName evidence="7">Phospho-2-dehydro-3-deoxyheptonate aldolase</fullName>
        <ecNumber evidence="7">2.5.1.54</ecNumber>
    </recommendedName>
</protein>
<dbReference type="GO" id="GO:0009507">
    <property type="term" value="C:chloroplast"/>
    <property type="evidence" value="ECO:0007669"/>
    <property type="project" value="UniProtKB-SubCell"/>
</dbReference>
<dbReference type="KEGG" id="mng:MNEG_9260"/>
<feature type="binding site" evidence="6">
    <location>
        <position position="212"/>
    </location>
    <ligand>
        <name>Mn(2+)</name>
        <dbReference type="ChEBI" id="CHEBI:29035"/>
    </ligand>
</feature>
<dbReference type="Proteomes" id="UP000054498">
    <property type="component" value="Unassembled WGS sequence"/>
</dbReference>
<evidence type="ECO:0000256" key="6">
    <source>
        <dbReference type="PIRSR" id="PIRSR602480-1"/>
    </source>
</evidence>
<dbReference type="STRING" id="145388.A0A0D2M5G1"/>
<sequence length="254" mass="28265">MQACGLDASQPIMKETEFYTSHECLLLDYETALTRLDSTTGLWYDCSAHFLWCGERTRQLDAAHVEFMRGVQNPIGVKVSDKMDPSKLVSLIATLNPDNVPGRLAVIVRMGAAKLREKFPGLIEAVEEAGQVVTWVCDPMHGNTESVAGFKTRRYDNIRAEVEAFFDVHDQLGTVPGGVHLEMTGDNVTECIGGGANVGPADLESRYHTHCDPRLNAEQSLEMAFYVASRLRQRRERIELEKLQGRKPAPGLLF</sequence>
<accession>A0A0D2M5G1</accession>
<evidence type="ECO:0000313" key="9">
    <source>
        <dbReference type="Proteomes" id="UP000054498"/>
    </source>
</evidence>
<keyword evidence="9" id="KW-1185">Reference proteome</keyword>
<dbReference type="InterPro" id="IPR013785">
    <property type="entry name" value="Aldolase_TIM"/>
</dbReference>
<evidence type="ECO:0000313" key="8">
    <source>
        <dbReference type="EMBL" id="KIY98699.1"/>
    </source>
</evidence>
<evidence type="ECO:0000256" key="2">
    <source>
        <dbReference type="ARBA" id="ARBA00008911"/>
    </source>
</evidence>
<proteinExistence type="inferred from homology"/>
<name>A0A0D2M5G1_9CHLO</name>